<reference evidence="2" key="1">
    <citation type="journal article" date="2020" name="bioRxiv">
        <title>Chromosome-level reference genome of the European wasp spider Argiope bruennichi: a resource for studies on range expansion and evolutionary adaptation.</title>
        <authorList>
            <person name="Sheffer M.M."/>
            <person name="Hoppe A."/>
            <person name="Krehenwinkel H."/>
            <person name="Uhl G."/>
            <person name="Kuss A.W."/>
            <person name="Jensen L."/>
            <person name="Jensen C."/>
            <person name="Gillespie R.G."/>
            <person name="Hoff K.J."/>
            <person name="Prost S."/>
        </authorList>
    </citation>
    <scope>NUCLEOTIDE SEQUENCE</scope>
</reference>
<evidence type="ECO:0000259" key="1">
    <source>
        <dbReference type="Pfam" id="PF21200"/>
    </source>
</evidence>
<dbReference type="Proteomes" id="UP000807504">
    <property type="component" value="Unassembled WGS sequence"/>
</dbReference>
<dbReference type="Gene3D" id="2.60.40.1500">
    <property type="entry name" value="Glycosyl hydrolase domain, family 39"/>
    <property type="match status" value="1"/>
</dbReference>
<proteinExistence type="predicted"/>
<dbReference type="GO" id="GO:0004553">
    <property type="term" value="F:hydrolase activity, hydrolyzing O-glycosyl compounds"/>
    <property type="evidence" value="ECO:0007669"/>
    <property type="project" value="TreeGrafter"/>
</dbReference>
<feature type="domain" description="Alpha-L-iduronidase C-terminal" evidence="1">
    <location>
        <begin position="277"/>
        <end position="361"/>
    </location>
</feature>
<evidence type="ECO:0000313" key="2">
    <source>
        <dbReference type="EMBL" id="KAF8790169.1"/>
    </source>
</evidence>
<dbReference type="Gene3D" id="2.60.40.10">
    <property type="entry name" value="Immunoglobulins"/>
    <property type="match status" value="1"/>
</dbReference>
<dbReference type="PANTHER" id="PTHR12631">
    <property type="entry name" value="ALPHA-L-IDURONIDASE"/>
    <property type="match status" value="1"/>
</dbReference>
<evidence type="ECO:0000313" key="3">
    <source>
        <dbReference type="Proteomes" id="UP000807504"/>
    </source>
</evidence>
<accession>A0A8T0FKT9</accession>
<dbReference type="SUPFAM" id="SSF51011">
    <property type="entry name" value="Glycosyl hydrolase domain"/>
    <property type="match status" value="1"/>
</dbReference>
<name>A0A8T0FKT9_ARGBR</name>
<dbReference type="Pfam" id="PF21200">
    <property type="entry name" value="Glyco_hydro_39_C"/>
    <property type="match status" value="1"/>
</dbReference>
<organism evidence="2 3">
    <name type="scientific">Argiope bruennichi</name>
    <name type="common">Wasp spider</name>
    <name type="synonym">Aranea bruennichi</name>
    <dbReference type="NCBI Taxonomy" id="94029"/>
    <lineage>
        <taxon>Eukaryota</taxon>
        <taxon>Metazoa</taxon>
        <taxon>Ecdysozoa</taxon>
        <taxon>Arthropoda</taxon>
        <taxon>Chelicerata</taxon>
        <taxon>Arachnida</taxon>
        <taxon>Araneae</taxon>
        <taxon>Araneomorphae</taxon>
        <taxon>Entelegynae</taxon>
        <taxon>Araneoidea</taxon>
        <taxon>Araneidae</taxon>
        <taxon>Argiope</taxon>
    </lineage>
</organism>
<protein>
    <submittedName>
        <fullName evidence="2">Alpha-L-iduronidase like protein</fullName>
    </submittedName>
</protein>
<dbReference type="AlphaFoldDB" id="A0A8T0FKT9"/>
<dbReference type="InterPro" id="IPR013783">
    <property type="entry name" value="Ig-like_fold"/>
</dbReference>
<keyword evidence="3" id="KW-1185">Reference proteome</keyword>
<dbReference type="InterPro" id="IPR051923">
    <property type="entry name" value="Glycosyl_Hydrolase_39"/>
</dbReference>
<dbReference type="PANTHER" id="PTHR12631:SF8">
    <property type="entry name" value="ALPHA-L-IDURONIDASE"/>
    <property type="match status" value="1"/>
</dbReference>
<dbReference type="EMBL" id="JABXBU010000011">
    <property type="protein sequence ID" value="KAF8790169.1"/>
    <property type="molecule type" value="Genomic_DNA"/>
</dbReference>
<dbReference type="InterPro" id="IPR049167">
    <property type="entry name" value="GH39_C"/>
</dbReference>
<reference evidence="2" key="2">
    <citation type="submission" date="2020-06" db="EMBL/GenBank/DDBJ databases">
        <authorList>
            <person name="Sheffer M."/>
        </authorList>
    </citation>
    <scope>NUCLEOTIDE SEQUENCE</scope>
</reference>
<comment type="caution">
    <text evidence="2">The sequence shown here is derived from an EMBL/GenBank/DDBJ whole genome shotgun (WGS) entry which is preliminary data.</text>
</comment>
<gene>
    <name evidence="2" type="ORF">HNY73_005232</name>
</gene>
<sequence length="366" mass="43457">MEENRTSNRSTMRPNIYDIICEECGRVIHFEMLEYHMKKVHYIHILKPLHNNNIDRSFPRSFHMSNSFHNSRSDTHVERVPAKVFYPNKSNYCMQFCLAKPNNEIQSSFDFETRVAGSVFVYIEYPSTLYADLVYVTSMEAQAFSFRSLKYSKPFSEEITIFLYNSADTYKNGSVADVDIYLNISYLKGNTSARWAIHEINNRKSNPYIVWENIGMPSYPSVQDFSLMKSKEEPYMRGPWYFTDSTLWKYKLNVLNPGITLIHICERPQKLYKVKNMRFLQIWKKTLQISWTDLYNRCLSSYIVLYSFDLHGSYHQLNKKRLLFPSYWHACLNEKRNCSIKGFYKVLSVDYWGRRGPTSEIFHFKG</sequence>